<dbReference type="PRINTS" id="PR00385">
    <property type="entry name" value="P450"/>
</dbReference>
<evidence type="ECO:0008006" key="3">
    <source>
        <dbReference type="Google" id="ProtNLM"/>
    </source>
</evidence>
<dbReference type="InterPro" id="IPR002397">
    <property type="entry name" value="Cyt_P450_B"/>
</dbReference>
<name>A0A381PAV3_9ZZZZ</name>
<comment type="similarity">
    <text evidence="1">Belongs to the cytochrome P450 family.</text>
</comment>
<proteinExistence type="inferred from homology"/>
<dbReference type="EMBL" id="UINC01000928">
    <property type="protein sequence ID" value="SUZ64105.1"/>
    <property type="molecule type" value="Genomic_DNA"/>
</dbReference>
<dbReference type="PRINTS" id="PR00359">
    <property type="entry name" value="BP450"/>
</dbReference>
<dbReference type="GO" id="GO:0020037">
    <property type="term" value="F:heme binding"/>
    <property type="evidence" value="ECO:0007669"/>
    <property type="project" value="InterPro"/>
</dbReference>
<dbReference type="PANTHER" id="PTHR46696:SF1">
    <property type="entry name" value="CYTOCHROME P450 YJIB-RELATED"/>
    <property type="match status" value="1"/>
</dbReference>
<dbReference type="InterPro" id="IPR001128">
    <property type="entry name" value="Cyt_P450"/>
</dbReference>
<dbReference type="GO" id="GO:0005506">
    <property type="term" value="F:iron ion binding"/>
    <property type="evidence" value="ECO:0007669"/>
    <property type="project" value="InterPro"/>
</dbReference>
<protein>
    <recommendedName>
        <fullName evidence="3">Cytochrome P450</fullName>
    </recommendedName>
</protein>
<sequence>MDRTRLFDPATYVEGVPYDLIAEMREGAPVHWVDEPSVMGWGEGPGYWAVLTHELVNQVLRDPSTFSSHQGATQIRDPGTAEMLAFVQRMMLNQDPPSHTRLRRLLTKSFTPRAVTALEDDISSRAKSIIDRVAPSGGADFASDIAVELPLMTLAAIMGVPEEDRMLLFDWSNRVIGYQDSEYAISDRFDPSTGTEMARKARKVRDQIKPDADGRMPDPRSREGLADMYFYASELATHRREYPGSDVVSILLATEDAQGAITTEEFETMFFLFAVAGNETLRNAIPGGMLALLEHPSEMNKLIAQPELLPNAIEEMLRYAPPVVHFRRTATRAVDLGGVKVKRNDKIVVYHVAANRDPQVFPNPERFDIERSPNDHVTFGAGPHFCLGAHLARRQMLAIFEQALWRLPNITLNGKPEHLVSNFQNGPKHLPVKWDNV</sequence>
<dbReference type="GO" id="GO:0004497">
    <property type="term" value="F:monooxygenase activity"/>
    <property type="evidence" value="ECO:0007669"/>
    <property type="project" value="InterPro"/>
</dbReference>
<reference evidence="2" key="1">
    <citation type="submission" date="2018-05" db="EMBL/GenBank/DDBJ databases">
        <authorList>
            <person name="Lanie J.A."/>
            <person name="Ng W.-L."/>
            <person name="Kazmierczak K.M."/>
            <person name="Andrzejewski T.M."/>
            <person name="Davidsen T.M."/>
            <person name="Wayne K.J."/>
            <person name="Tettelin H."/>
            <person name="Glass J.I."/>
            <person name="Rusch D."/>
            <person name="Podicherti R."/>
            <person name="Tsui H.-C.T."/>
            <person name="Winkler M.E."/>
        </authorList>
    </citation>
    <scope>NUCLEOTIDE SEQUENCE</scope>
</reference>
<evidence type="ECO:0000256" key="1">
    <source>
        <dbReference type="ARBA" id="ARBA00010617"/>
    </source>
</evidence>
<dbReference type="Gene3D" id="1.10.630.10">
    <property type="entry name" value="Cytochrome P450"/>
    <property type="match status" value="1"/>
</dbReference>
<dbReference type="GO" id="GO:0016705">
    <property type="term" value="F:oxidoreductase activity, acting on paired donors, with incorporation or reduction of molecular oxygen"/>
    <property type="evidence" value="ECO:0007669"/>
    <property type="project" value="InterPro"/>
</dbReference>
<evidence type="ECO:0000313" key="2">
    <source>
        <dbReference type="EMBL" id="SUZ64105.1"/>
    </source>
</evidence>
<dbReference type="SUPFAM" id="SSF48264">
    <property type="entry name" value="Cytochrome P450"/>
    <property type="match status" value="1"/>
</dbReference>
<dbReference type="InterPro" id="IPR036396">
    <property type="entry name" value="Cyt_P450_sf"/>
</dbReference>
<dbReference type="AlphaFoldDB" id="A0A381PAV3"/>
<dbReference type="InterPro" id="IPR017972">
    <property type="entry name" value="Cyt_P450_CS"/>
</dbReference>
<dbReference type="CDD" id="cd11033">
    <property type="entry name" value="CYP142-like"/>
    <property type="match status" value="1"/>
</dbReference>
<gene>
    <name evidence="2" type="ORF">METZ01_LOCUS16959</name>
</gene>
<accession>A0A381PAV3</accession>
<organism evidence="2">
    <name type="scientific">marine metagenome</name>
    <dbReference type="NCBI Taxonomy" id="408172"/>
    <lineage>
        <taxon>unclassified sequences</taxon>
        <taxon>metagenomes</taxon>
        <taxon>ecological metagenomes</taxon>
    </lineage>
</organism>
<dbReference type="PROSITE" id="PS00086">
    <property type="entry name" value="CYTOCHROME_P450"/>
    <property type="match status" value="1"/>
</dbReference>
<dbReference type="PANTHER" id="PTHR46696">
    <property type="entry name" value="P450, PUTATIVE (EUROFUNG)-RELATED"/>
    <property type="match status" value="1"/>
</dbReference>
<dbReference type="Pfam" id="PF00067">
    <property type="entry name" value="p450"/>
    <property type="match status" value="1"/>
</dbReference>